<gene>
    <name evidence="2" type="ORF">AVDCRST_MAG78-2470</name>
</gene>
<feature type="coiled-coil region" evidence="1">
    <location>
        <begin position="164"/>
        <end position="191"/>
    </location>
</feature>
<keyword evidence="1" id="KW-0175">Coiled coil</keyword>
<organism evidence="2">
    <name type="scientific">uncultured Rubrobacteraceae bacterium</name>
    <dbReference type="NCBI Taxonomy" id="349277"/>
    <lineage>
        <taxon>Bacteria</taxon>
        <taxon>Bacillati</taxon>
        <taxon>Actinomycetota</taxon>
        <taxon>Rubrobacteria</taxon>
        <taxon>Rubrobacterales</taxon>
        <taxon>Rubrobacteraceae</taxon>
        <taxon>environmental samples</taxon>
    </lineage>
</organism>
<dbReference type="InterPro" id="IPR025324">
    <property type="entry name" value="DUF4230"/>
</dbReference>
<sequence>MGKKGGGFRSTLVMALLIVVLSVALGVGISRFDFMARIPVVGPFLFEEQPARTTTSPVVVEGIRDLNQLATVRWTESVLITRESGGTGFERIFSGERVLLVAVGEVEAGVNLADMGDDDVQVDGDRVTIRLPEPEILSTSLDEDETSVYDRDEGLLLRLLSTDDQLAEEARSEAEDEIERAAQENDILDYASSNAEDSIRAFVTTLGFEEVEFVS</sequence>
<protein>
    <recommendedName>
        <fullName evidence="3">DUF4230 domain-containing protein</fullName>
    </recommendedName>
</protein>
<accession>A0A6J4QCU5</accession>
<reference evidence="2" key="1">
    <citation type="submission" date="2020-02" db="EMBL/GenBank/DDBJ databases">
        <authorList>
            <person name="Meier V. D."/>
        </authorList>
    </citation>
    <scope>NUCLEOTIDE SEQUENCE</scope>
    <source>
        <strain evidence="2">AVDCRST_MAG78</strain>
    </source>
</reference>
<dbReference type="EMBL" id="CADCVB010000166">
    <property type="protein sequence ID" value="CAA9441338.1"/>
    <property type="molecule type" value="Genomic_DNA"/>
</dbReference>
<proteinExistence type="predicted"/>
<name>A0A6J4QCU5_9ACTN</name>
<evidence type="ECO:0000313" key="2">
    <source>
        <dbReference type="EMBL" id="CAA9441338.1"/>
    </source>
</evidence>
<dbReference type="AlphaFoldDB" id="A0A6J4QCU5"/>
<dbReference type="Pfam" id="PF14014">
    <property type="entry name" value="DUF4230"/>
    <property type="match status" value="1"/>
</dbReference>
<evidence type="ECO:0000256" key="1">
    <source>
        <dbReference type="SAM" id="Coils"/>
    </source>
</evidence>
<evidence type="ECO:0008006" key="3">
    <source>
        <dbReference type="Google" id="ProtNLM"/>
    </source>
</evidence>